<protein>
    <submittedName>
        <fullName evidence="1">Uncharacterized protein</fullName>
    </submittedName>
</protein>
<name>A0A0F9KZ38_9ZZZZ</name>
<organism evidence="1">
    <name type="scientific">marine sediment metagenome</name>
    <dbReference type="NCBI Taxonomy" id="412755"/>
    <lineage>
        <taxon>unclassified sequences</taxon>
        <taxon>metagenomes</taxon>
        <taxon>ecological metagenomes</taxon>
    </lineage>
</organism>
<proteinExistence type="predicted"/>
<dbReference type="AlphaFoldDB" id="A0A0F9KZ38"/>
<reference evidence="1" key="1">
    <citation type="journal article" date="2015" name="Nature">
        <title>Complex archaea that bridge the gap between prokaryotes and eukaryotes.</title>
        <authorList>
            <person name="Spang A."/>
            <person name="Saw J.H."/>
            <person name="Jorgensen S.L."/>
            <person name="Zaremba-Niedzwiedzka K."/>
            <person name="Martijn J."/>
            <person name="Lind A.E."/>
            <person name="van Eijk R."/>
            <person name="Schleper C."/>
            <person name="Guy L."/>
            <person name="Ettema T.J."/>
        </authorList>
    </citation>
    <scope>NUCLEOTIDE SEQUENCE</scope>
</reference>
<sequence length="54" mass="6030">MTLEYKKEYDDMSIVGLITVCDRLGVDYNRGGEILDAKAIRELLGKPAKKAKAE</sequence>
<dbReference type="EMBL" id="LAZR01007174">
    <property type="protein sequence ID" value="KKM86963.1"/>
    <property type="molecule type" value="Genomic_DNA"/>
</dbReference>
<evidence type="ECO:0000313" key="1">
    <source>
        <dbReference type="EMBL" id="KKM86963.1"/>
    </source>
</evidence>
<comment type="caution">
    <text evidence="1">The sequence shown here is derived from an EMBL/GenBank/DDBJ whole genome shotgun (WGS) entry which is preliminary data.</text>
</comment>
<accession>A0A0F9KZ38</accession>
<gene>
    <name evidence="1" type="ORF">LCGC14_1273670</name>
</gene>